<organism evidence="1 2">
    <name type="scientific">Rickenella mellea</name>
    <dbReference type="NCBI Taxonomy" id="50990"/>
    <lineage>
        <taxon>Eukaryota</taxon>
        <taxon>Fungi</taxon>
        <taxon>Dikarya</taxon>
        <taxon>Basidiomycota</taxon>
        <taxon>Agaricomycotina</taxon>
        <taxon>Agaricomycetes</taxon>
        <taxon>Hymenochaetales</taxon>
        <taxon>Rickenellaceae</taxon>
        <taxon>Rickenella</taxon>
    </lineage>
</organism>
<name>A0A4Y7Q6G1_9AGAM</name>
<protein>
    <submittedName>
        <fullName evidence="1">Uncharacterized protein</fullName>
    </submittedName>
</protein>
<dbReference type="VEuPathDB" id="FungiDB:BD410DRAFT_263197"/>
<evidence type="ECO:0000313" key="2">
    <source>
        <dbReference type="Proteomes" id="UP000294933"/>
    </source>
</evidence>
<dbReference type="AlphaFoldDB" id="A0A4Y7Q6G1"/>
<dbReference type="Proteomes" id="UP000294933">
    <property type="component" value="Unassembled WGS sequence"/>
</dbReference>
<accession>A0A4Y7Q6G1</accession>
<dbReference type="EMBL" id="ML170175">
    <property type="protein sequence ID" value="TDL22459.1"/>
    <property type="molecule type" value="Genomic_DNA"/>
</dbReference>
<sequence>MQFPTKGHAIKGLDNLTRLLARLKLHGLRSTNVDEVWDDGHVERSPNTRNSSNPLCALLVSLEESKLCMAALNEVRYHLEKRIRLVQKSCAPSILENGIKILPDEILSLAFEAGHRTTRSCHFANRVSRVSRRFRQISFRTPLLWTRLSVSYTDSQLQAFLSRSGQMDLDVSTMGGWDLSKVKLGLFIQTLQPYSHRWSHLRLQWNAEEIMGEQAGFTDIGTMFRSGSHSSHN</sequence>
<reference evidence="1 2" key="1">
    <citation type="submission" date="2018-06" db="EMBL/GenBank/DDBJ databases">
        <title>A transcriptomic atlas of mushroom development highlights an independent origin of complex multicellularity.</title>
        <authorList>
            <consortium name="DOE Joint Genome Institute"/>
            <person name="Krizsan K."/>
            <person name="Almasi E."/>
            <person name="Merenyi Z."/>
            <person name="Sahu N."/>
            <person name="Viragh M."/>
            <person name="Koszo T."/>
            <person name="Mondo S."/>
            <person name="Kiss B."/>
            <person name="Balint B."/>
            <person name="Kues U."/>
            <person name="Barry K."/>
            <person name="Hegedus J.C."/>
            <person name="Henrissat B."/>
            <person name="Johnson J."/>
            <person name="Lipzen A."/>
            <person name="Ohm R."/>
            <person name="Nagy I."/>
            <person name="Pangilinan J."/>
            <person name="Yan J."/>
            <person name="Xiong Y."/>
            <person name="Grigoriev I.V."/>
            <person name="Hibbett D.S."/>
            <person name="Nagy L.G."/>
        </authorList>
    </citation>
    <scope>NUCLEOTIDE SEQUENCE [LARGE SCALE GENOMIC DNA]</scope>
    <source>
        <strain evidence="1 2">SZMC22713</strain>
    </source>
</reference>
<dbReference type="STRING" id="50990.A0A4Y7Q6G1"/>
<dbReference type="OrthoDB" id="3365698at2759"/>
<evidence type="ECO:0000313" key="1">
    <source>
        <dbReference type="EMBL" id="TDL22459.1"/>
    </source>
</evidence>
<keyword evidence="2" id="KW-1185">Reference proteome</keyword>
<proteinExistence type="predicted"/>
<gene>
    <name evidence="1" type="ORF">BD410DRAFT_263197</name>
</gene>